<dbReference type="AlphaFoldDB" id="A0A0E9XU47"/>
<accession>A0A0E9XU47</accession>
<name>A0A0E9XU47_ANGAN</name>
<reference evidence="1" key="1">
    <citation type="submission" date="2014-11" db="EMBL/GenBank/DDBJ databases">
        <authorList>
            <person name="Amaro Gonzalez C."/>
        </authorList>
    </citation>
    <scope>NUCLEOTIDE SEQUENCE</scope>
</reference>
<proteinExistence type="predicted"/>
<organism evidence="1">
    <name type="scientific">Anguilla anguilla</name>
    <name type="common">European freshwater eel</name>
    <name type="synonym">Muraena anguilla</name>
    <dbReference type="NCBI Taxonomy" id="7936"/>
    <lineage>
        <taxon>Eukaryota</taxon>
        <taxon>Metazoa</taxon>
        <taxon>Chordata</taxon>
        <taxon>Craniata</taxon>
        <taxon>Vertebrata</taxon>
        <taxon>Euteleostomi</taxon>
        <taxon>Actinopterygii</taxon>
        <taxon>Neopterygii</taxon>
        <taxon>Teleostei</taxon>
        <taxon>Anguilliformes</taxon>
        <taxon>Anguillidae</taxon>
        <taxon>Anguilla</taxon>
    </lineage>
</organism>
<protein>
    <submittedName>
        <fullName evidence="1">Uncharacterized protein</fullName>
    </submittedName>
</protein>
<evidence type="ECO:0000313" key="1">
    <source>
        <dbReference type="EMBL" id="JAI05932.1"/>
    </source>
</evidence>
<sequence>MILSALKPGNPMNTLISLLNLR</sequence>
<dbReference type="EMBL" id="GBXM01002646">
    <property type="protein sequence ID" value="JAI05932.1"/>
    <property type="molecule type" value="Transcribed_RNA"/>
</dbReference>
<reference evidence="1" key="2">
    <citation type="journal article" date="2015" name="Fish Shellfish Immunol.">
        <title>Early steps in the European eel (Anguilla anguilla)-Vibrio vulnificus interaction in the gills: Role of the RtxA13 toxin.</title>
        <authorList>
            <person name="Callol A."/>
            <person name="Pajuelo D."/>
            <person name="Ebbesson L."/>
            <person name="Teles M."/>
            <person name="MacKenzie S."/>
            <person name="Amaro C."/>
        </authorList>
    </citation>
    <scope>NUCLEOTIDE SEQUENCE</scope>
</reference>